<proteinExistence type="predicted"/>
<comment type="caution">
    <text evidence="1">The sequence shown here is derived from an EMBL/GenBank/DDBJ whole genome shotgun (WGS) entry which is preliminary data.</text>
</comment>
<dbReference type="RefSeq" id="WP_307430067.1">
    <property type="nucleotide sequence ID" value="NZ_JAUSVK010000001.1"/>
</dbReference>
<dbReference type="Proteomes" id="UP001237448">
    <property type="component" value="Unassembled WGS sequence"/>
</dbReference>
<sequence>MILGQITTIERAYFYYFGKPEPAQVEAEIAADSIRMGPKKALAVALQGHRTHSRWAQDGIYDPALAALRSRHARTQIEKARRFNAGLAELIENLGEVPAKLKMGFANIETNAFCNDFFLGFIHGQGEVPAPVERRAPQLEEAV</sequence>
<organism evidence="1 2">
    <name type="scientific">Labrys monachus</name>
    <dbReference type="NCBI Taxonomy" id="217067"/>
    <lineage>
        <taxon>Bacteria</taxon>
        <taxon>Pseudomonadati</taxon>
        <taxon>Pseudomonadota</taxon>
        <taxon>Alphaproteobacteria</taxon>
        <taxon>Hyphomicrobiales</taxon>
        <taxon>Xanthobacteraceae</taxon>
        <taxon>Labrys</taxon>
    </lineage>
</organism>
<keyword evidence="2" id="KW-1185">Reference proteome</keyword>
<protein>
    <submittedName>
        <fullName evidence="1">Uncharacterized protein</fullName>
    </submittedName>
</protein>
<reference evidence="1 2" key="1">
    <citation type="submission" date="2023-07" db="EMBL/GenBank/DDBJ databases">
        <title>Genomic Encyclopedia of Type Strains, Phase IV (KMG-IV): sequencing the most valuable type-strain genomes for metagenomic binning, comparative biology and taxonomic classification.</title>
        <authorList>
            <person name="Goeker M."/>
        </authorList>
    </citation>
    <scope>NUCLEOTIDE SEQUENCE [LARGE SCALE GENOMIC DNA]</scope>
    <source>
        <strain evidence="1 2">DSM 5896</strain>
    </source>
</reference>
<name>A0ABU0FHD9_9HYPH</name>
<accession>A0ABU0FHD9</accession>
<evidence type="ECO:0000313" key="2">
    <source>
        <dbReference type="Proteomes" id="UP001237448"/>
    </source>
</evidence>
<gene>
    <name evidence="1" type="ORF">J3R73_003728</name>
</gene>
<dbReference type="EMBL" id="JAUSVK010000001">
    <property type="protein sequence ID" value="MDQ0393936.1"/>
    <property type="molecule type" value="Genomic_DNA"/>
</dbReference>
<evidence type="ECO:0000313" key="1">
    <source>
        <dbReference type="EMBL" id="MDQ0393936.1"/>
    </source>
</evidence>